<name>A0A8J7Z174_9CYAN</name>
<evidence type="ECO:0008006" key="4">
    <source>
        <dbReference type="Google" id="ProtNLM"/>
    </source>
</evidence>
<organism evidence="2 3">
    <name type="scientific">Myxacorys almedinensis A</name>
    <dbReference type="NCBI Taxonomy" id="2690445"/>
    <lineage>
        <taxon>Bacteria</taxon>
        <taxon>Bacillati</taxon>
        <taxon>Cyanobacteriota</taxon>
        <taxon>Cyanophyceae</taxon>
        <taxon>Leptolyngbyales</taxon>
        <taxon>Leptolyngbyaceae</taxon>
        <taxon>Myxacorys</taxon>
        <taxon>Myxacorys almedinensis</taxon>
    </lineage>
</organism>
<reference evidence="2" key="1">
    <citation type="submission" date="2019-12" db="EMBL/GenBank/DDBJ databases">
        <title>High-Quality draft genome sequences of three cyanobacteria isolated from the limestone walls of the Old Cathedral of Coimbra.</title>
        <authorList>
            <person name="Tiago I."/>
            <person name="Soares F."/>
            <person name="Portugal A."/>
        </authorList>
    </citation>
    <scope>NUCLEOTIDE SEQUENCE</scope>
    <source>
        <strain evidence="2">A</strain>
    </source>
</reference>
<evidence type="ECO:0000256" key="1">
    <source>
        <dbReference type="SAM" id="Phobius"/>
    </source>
</evidence>
<proteinExistence type="predicted"/>
<dbReference type="AlphaFoldDB" id="A0A8J7Z174"/>
<keyword evidence="1" id="KW-0472">Membrane</keyword>
<dbReference type="InterPro" id="IPR012902">
    <property type="entry name" value="N_methyl_site"/>
</dbReference>
<dbReference type="Proteomes" id="UP000646053">
    <property type="component" value="Unassembled WGS sequence"/>
</dbReference>
<comment type="caution">
    <text evidence="2">The sequence shown here is derived from an EMBL/GenBank/DDBJ whole genome shotgun (WGS) entry which is preliminary data.</text>
</comment>
<feature type="transmembrane region" description="Helical" evidence="1">
    <location>
        <begin position="41"/>
        <end position="64"/>
    </location>
</feature>
<dbReference type="RefSeq" id="WP_162421795.1">
    <property type="nucleotide sequence ID" value="NZ_WVIE01000003.1"/>
</dbReference>
<gene>
    <name evidence="2" type="ORF">GS601_03010</name>
</gene>
<protein>
    <recommendedName>
        <fullName evidence="4">Type II secretion system protein</fullName>
    </recommendedName>
</protein>
<sequence>MLLPLTQNLGKATVTRGMALQLAIALTQARSTKRSDQGLTLIEGLVAIIIVTITVVSITPPIFWATGSRVQTRRAEQALQLAQGEIDRVRALVERDKFELADLPPAAGDEEEVRKAATTDPGIAAPNSAQESNKIVTADPKCSANKSNTLIPDSKEKYIQVDVDTDGSCEADFLVQTFRSTGLNSSGDALVPGEKPAAFVMGVRVYSFVARDNLNANKGEKEQVSLKGTTGLGNQLQRPLAVLYTTVVPSNASANVDLYRALCKPTNADLQGSRKC</sequence>
<evidence type="ECO:0000313" key="2">
    <source>
        <dbReference type="EMBL" id="NDJ16268.1"/>
    </source>
</evidence>
<keyword evidence="1" id="KW-0812">Transmembrane</keyword>
<dbReference type="PROSITE" id="PS00409">
    <property type="entry name" value="PROKAR_NTER_METHYL"/>
    <property type="match status" value="1"/>
</dbReference>
<dbReference type="EMBL" id="WVIE01000003">
    <property type="protein sequence ID" value="NDJ16268.1"/>
    <property type="molecule type" value="Genomic_DNA"/>
</dbReference>
<evidence type="ECO:0000313" key="3">
    <source>
        <dbReference type="Proteomes" id="UP000646053"/>
    </source>
</evidence>
<keyword evidence="1" id="KW-1133">Transmembrane helix</keyword>
<accession>A0A8J7Z174</accession>
<keyword evidence="3" id="KW-1185">Reference proteome</keyword>